<reference evidence="3" key="1">
    <citation type="submission" date="2022-11" db="UniProtKB">
        <authorList>
            <consortium name="WormBaseParasite"/>
        </authorList>
    </citation>
    <scope>IDENTIFICATION</scope>
</reference>
<accession>A0A915I4S3</accession>
<proteinExistence type="predicted"/>
<organism evidence="2 3">
    <name type="scientific">Romanomermis culicivorax</name>
    <name type="common">Nematode worm</name>
    <dbReference type="NCBI Taxonomy" id="13658"/>
    <lineage>
        <taxon>Eukaryota</taxon>
        <taxon>Metazoa</taxon>
        <taxon>Ecdysozoa</taxon>
        <taxon>Nematoda</taxon>
        <taxon>Enoplea</taxon>
        <taxon>Dorylaimia</taxon>
        <taxon>Mermithida</taxon>
        <taxon>Mermithoidea</taxon>
        <taxon>Mermithidae</taxon>
        <taxon>Romanomermis</taxon>
    </lineage>
</organism>
<dbReference type="WBParaSite" id="nRc.2.0.1.t09137-RA">
    <property type="protein sequence ID" value="nRc.2.0.1.t09137-RA"/>
    <property type="gene ID" value="nRc.2.0.1.g09137"/>
</dbReference>
<keyword evidence="1" id="KW-1133">Transmembrane helix</keyword>
<evidence type="ECO:0000313" key="3">
    <source>
        <dbReference type="WBParaSite" id="nRc.2.0.1.t09137-RA"/>
    </source>
</evidence>
<evidence type="ECO:0000256" key="1">
    <source>
        <dbReference type="SAM" id="Phobius"/>
    </source>
</evidence>
<sequence length="220" mass="25166">MVMLKTINSSTLTLYRHSTSDGFNDHDSKYYCMCNLHVKDGTLIIGYADYVRRILLCISAILSCFVISCNKEKLESIKKEHDFRSRLILEWGVVITSILTVASLFSALMLLISLTSSSSRLASAHAGSTILWIFYEPFVAFWTLHISHGCYVLTLTGIFYIVCWFFDILSFYTLVTCLRYFHDKRKFIAKAESVTYTTLMNSNIVRENNLININYPIAIG</sequence>
<keyword evidence="2" id="KW-1185">Reference proteome</keyword>
<keyword evidence="1" id="KW-0812">Transmembrane</keyword>
<name>A0A915I4S3_ROMCU</name>
<keyword evidence="1" id="KW-0472">Membrane</keyword>
<evidence type="ECO:0000313" key="2">
    <source>
        <dbReference type="Proteomes" id="UP000887565"/>
    </source>
</evidence>
<feature type="transmembrane region" description="Helical" evidence="1">
    <location>
        <begin position="88"/>
        <end position="112"/>
    </location>
</feature>
<feature type="transmembrane region" description="Helical" evidence="1">
    <location>
        <begin position="124"/>
        <end position="146"/>
    </location>
</feature>
<feature type="transmembrane region" description="Helical" evidence="1">
    <location>
        <begin position="158"/>
        <end position="181"/>
    </location>
</feature>
<dbReference type="Proteomes" id="UP000887565">
    <property type="component" value="Unplaced"/>
</dbReference>
<protein>
    <submittedName>
        <fullName evidence="3">Uncharacterized protein</fullName>
    </submittedName>
</protein>
<dbReference type="AlphaFoldDB" id="A0A915I4S3"/>